<dbReference type="OrthoDB" id="9791355at2"/>
<dbReference type="Pfam" id="PF02742">
    <property type="entry name" value="Fe_dep_repr_C"/>
    <property type="match status" value="1"/>
</dbReference>
<dbReference type="EMBL" id="FONA01000012">
    <property type="protein sequence ID" value="SFE50587.1"/>
    <property type="molecule type" value="Genomic_DNA"/>
</dbReference>
<evidence type="ECO:0000313" key="7">
    <source>
        <dbReference type="Proteomes" id="UP000181976"/>
    </source>
</evidence>
<dbReference type="AlphaFoldDB" id="A0A1I2B3M1"/>
<proteinExistence type="predicted"/>
<dbReference type="SUPFAM" id="SSF46785">
    <property type="entry name" value="Winged helix' DNA-binding domain"/>
    <property type="match status" value="1"/>
</dbReference>
<evidence type="ECO:0000259" key="5">
    <source>
        <dbReference type="SMART" id="SM00899"/>
    </source>
</evidence>
<keyword evidence="3" id="KW-0408">Iron</keyword>
<evidence type="ECO:0000256" key="2">
    <source>
        <dbReference type="ARBA" id="ARBA00011738"/>
    </source>
</evidence>
<dbReference type="PANTHER" id="PTHR33238">
    <property type="entry name" value="IRON (METAL) DEPENDENT REPRESSOR, DTXR FAMILY"/>
    <property type="match status" value="1"/>
</dbReference>
<dbReference type="InterPro" id="IPR050536">
    <property type="entry name" value="DtxR_MntR_Metal-Reg"/>
</dbReference>
<dbReference type="InterPro" id="IPR008988">
    <property type="entry name" value="Transcriptional_repressor_C"/>
</dbReference>
<keyword evidence="4" id="KW-0812">Transmembrane</keyword>
<dbReference type="InterPro" id="IPR001367">
    <property type="entry name" value="Fe_dep_repressor"/>
</dbReference>
<gene>
    <name evidence="6" type="ORF">SAMN05444380_11282</name>
</gene>
<evidence type="ECO:0000256" key="3">
    <source>
        <dbReference type="ARBA" id="ARBA00023004"/>
    </source>
</evidence>
<accession>A0A1I2B3M1</accession>
<feature type="domain" description="Ferrous iron transporter FeoA-like" evidence="5">
    <location>
        <begin position="267"/>
        <end position="341"/>
    </location>
</feature>
<dbReference type="InterPro" id="IPR022689">
    <property type="entry name" value="Iron_dep_repressor"/>
</dbReference>
<comment type="subcellular location">
    <subcellularLocation>
        <location evidence="1">Cytoplasm</location>
    </subcellularLocation>
</comment>
<feature type="transmembrane region" description="Helical" evidence="4">
    <location>
        <begin position="6"/>
        <end position="26"/>
    </location>
</feature>
<dbReference type="InterPro" id="IPR036388">
    <property type="entry name" value="WH-like_DNA-bd_sf"/>
</dbReference>
<dbReference type="RefSeq" id="WP_010528848.1">
    <property type="nucleotide sequence ID" value="NZ_AFSL01000102.1"/>
</dbReference>
<reference evidence="6 7" key="1">
    <citation type="submission" date="2016-10" db="EMBL/GenBank/DDBJ databases">
        <authorList>
            <person name="de Groot N.N."/>
        </authorList>
    </citation>
    <scope>NUCLEOTIDE SEQUENCE [LARGE SCALE GENOMIC DNA]</scope>
    <source>
        <strain evidence="6 7">DSM 19012</strain>
    </source>
</reference>
<keyword evidence="4" id="KW-1133">Transmembrane helix</keyword>
<evidence type="ECO:0000256" key="4">
    <source>
        <dbReference type="SAM" id="Phobius"/>
    </source>
</evidence>
<keyword evidence="7" id="KW-1185">Reference proteome</keyword>
<name>A0A1I2B3M1_9BACT</name>
<sequence>METTFQIIVVISILTGLILFILWIFWPRKGILARRAVIKINNERILLEDALKFLYDCEYKKVPCKKKDIARNLNITERGCNKLLGRLTKMGLISDREGTYQLTEAGKSYSLRIIRVHRIWETYLANETGVGQTEWHPRADHWEHFISEKEANLLAADMGNPAFDPHGDPIPTAQGDLPDFQGRPLNTLQKGDHAIITHLEDEPEYIYKQLVAIGLYPGMKIYILDVEKEKISFAADGEECVLTPLFASSVTVRTLSEEPNPSTQNFQKLTDLNLGETARIAGISPNCRGQERRRLMDLGIVRGTPVTALLKSASGDPIGYRIMDTTIGIRKSQAENIYIQK</sequence>
<evidence type="ECO:0000313" key="6">
    <source>
        <dbReference type="EMBL" id="SFE50587.1"/>
    </source>
</evidence>
<dbReference type="InParanoid" id="A0A1I2B3M1"/>
<dbReference type="SUPFAM" id="SSF50037">
    <property type="entry name" value="C-terminal domain of transcriptional repressors"/>
    <property type="match status" value="1"/>
</dbReference>
<dbReference type="GO" id="GO:0005737">
    <property type="term" value="C:cytoplasm"/>
    <property type="evidence" value="ECO:0007669"/>
    <property type="project" value="UniProtKB-SubCell"/>
</dbReference>
<dbReference type="SMART" id="SM00529">
    <property type="entry name" value="HTH_DTXR"/>
    <property type="match status" value="1"/>
</dbReference>
<dbReference type="GO" id="GO:0003700">
    <property type="term" value="F:DNA-binding transcription factor activity"/>
    <property type="evidence" value="ECO:0007669"/>
    <property type="project" value="InterPro"/>
</dbReference>
<dbReference type="PANTHER" id="PTHR33238:SF11">
    <property type="entry name" value="TRANSCRIPTIONAL REGULATOR MNTR"/>
    <property type="match status" value="1"/>
</dbReference>
<dbReference type="InterPro" id="IPR036421">
    <property type="entry name" value="Fe_dep_repressor_sf"/>
</dbReference>
<dbReference type="InterPro" id="IPR036390">
    <property type="entry name" value="WH_DNA-bd_sf"/>
</dbReference>
<dbReference type="InterPro" id="IPR007167">
    <property type="entry name" value="Fe-transptr_FeoA-like"/>
</dbReference>
<keyword evidence="4" id="KW-0472">Membrane</keyword>
<dbReference type="eggNOG" id="COG1918">
    <property type="taxonomic scope" value="Bacteria"/>
</dbReference>
<protein>
    <submittedName>
        <fullName evidence="6">DtxR family transcriptional regulator, Mn-dependent transcriptional regulator</fullName>
    </submittedName>
</protein>
<dbReference type="STRING" id="385682.SAMN05444380_11282"/>
<dbReference type="Gene3D" id="2.30.30.90">
    <property type="match status" value="2"/>
</dbReference>
<comment type="subunit">
    <text evidence="2">Homodimer.</text>
</comment>
<dbReference type="SMART" id="SM00899">
    <property type="entry name" value="FeoA"/>
    <property type="match status" value="2"/>
</dbReference>
<dbReference type="Pfam" id="PF04023">
    <property type="entry name" value="FeoA"/>
    <property type="match status" value="2"/>
</dbReference>
<dbReference type="SUPFAM" id="SSF47979">
    <property type="entry name" value="Iron-dependent repressor protein, dimerization domain"/>
    <property type="match status" value="1"/>
</dbReference>
<dbReference type="Gene3D" id="1.10.10.10">
    <property type="entry name" value="Winged helix-like DNA-binding domain superfamily/Winged helix DNA-binding domain"/>
    <property type="match status" value="1"/>
</dbReference>
<organism evidence="6 7">
    <name type="scientific">Thermophagus xiamenensis</name>
    <dbReference type="NCBI Taxonomy" id="385682"/>
    <lineage>
        <taxon>Bacteria</taxon>
        <taxon>Pseudomonadati</taxon>
        <taxon>Bacteroidota</taxon>
        <taxon>Bacteroidia</taxon>
        <taxon>Marinilabiliales</taxon>
        <taxon>Marinilabiliaceae</taxon>
        <taxon>Thermophagus</taxon>
    </lineage>
</organism>
<dbReference type="InterPro" id="IPR038157">
    <property type="entry name" value="FeoA_core_dom"/>
</dbReference>
<evidence type="ECO:0000256" key="1">
    <source>
        <dbReference type="ARBA" id="ARBA00004496"/>
    </source>
</evidence>
<dbReference type="eggNOG" id="COG1321">
    <property type="taxonomic scope" value="Bacteria"/>
</dbReference>
<feature type="domain" description="Ferrous iron transporter FeoA-like" evidence="5">
    <location>
        <begin position="183"/>
        <end position="254"/>
    </location>
</feature>
<dbReference type="GO" id="GO:0046983">
    <property type="term" value="F:protein dimerization activity"/>
    <property type="evidence" value="ECO:0007669"/>
    <property type="project" value="InterPro"/>
</dbReference>
<dbReference type="GO" id="GO:0046914">
    <property type="term" value="F:transition metal ion binding"/>
    <property type="evidence" value="ECO:0007669"/>
    <property type="project" value="InterPro"/>
</dbReference>
<dbReference type="Proteomes" id="UP000181976">
    <property type="component" value="Unassembled WGS sequence"/>
</dbReference>